<sequence>MSIRRLTLAGAAALLALLLLGCEPTTSTGGRPSTKPTTGKANGKANGKATAKTTTAQSQATVRITASDGVCWKAKVGRESRAGCGSSTLQAKDSRGIYRITLNKTKGAGELSVVLVVSGRSVDRGSVTSDAGLVSMTYTNQSSR</sequence>
<organism evidence="3 4">
    <name type="scientific">Kribbella amoyensis</name>
    <dbReference type="NCBI Taxonomy" id="996641"/>
    <lineage>
        <taxon>Bacteria</taxon>
        <taxon>Bacillati</taxon>
        <taxon>Actinomycetota</taxon>
        <taxon>Actinomycetes</taxon>
        <taxon>Propionibacteriales</taxon>
        <taxon>Kribbellaceae</taxon>
        <taxon>Kribbella</taxon>
    </lineage>
</organism>
<feature type="chain" id="PRO_5039123493" description="Lipoprotein antigen" evidence="2">
    <location>
        <begin position="22"/>
        <end position="144"/>
    </location>
</feature>
<feature type="region of interest" description="Disordered" evidence="1">
    <location>
        <begin position="26"/>
        <end position="59"/>
    </location>
</feature>
<comment type="caution">
    <text evidence="3">The sequence shown here is derived from an EMBL/GenBank/DDBJ whole genome shotgun (WGS) entry which is preliminary data.</text>
</comment>
<reference evidence="3 4" key="1">
    <citation type="submission" date="2019-06" db="EMBL/GenBank/DDBJ databases">
        <title>Sequencing the genomes of 1000 actinobacteria strains.</title>
        <authorList>
            <person name="Klenk H.-P."/>
        </authorList>
    </citation>
    <scope>NUCLEOTIDE SEQUENCE [LARGE SCALE GENOMIC DNA]</scope>
    <source>
        <strain evidence="3 4">DSM 24683</strain>
    </source>
</reference>
<proteinExistence type="predicted"/>
<dbReference type="RefSeq" id="WP_145814828.1">
    <property type="nucleotide sequence ID" value="NZ_VIVK01000004.1"/>
</dbReference>
<name>A0A561B0Z9_9ACTN</name>
<dbReference type="PROSITE" id="PS51257">
    <property type="entry name" value="PROKAR_LIPOPROTEIN"/>
    <property type="match status" value="1"/>
</dbReference>
<accession>A0A561B0Z9</accession>
<evidence type="ECO:0008006" key="5">
    <source>
        <dbReference type="Google" id="ProtNLM"/>
    </source>
</evidence>
<dbReference type="Proteomes" id="UP000318380">
    <property type="component" value="Unassembled WGS sequence"/>
</dbReference>
<dbReference type="OrthoDB" id="133635at85009"/>
<evidence type="ECO:0000313" key="4">
    <source>
        <dbReference type="Proteomes" id="UP000318380"/>
    </source>
</evidence>
<keyword evidence="2" id="KW-0732">Signal</keyword>
<keyword evidence="4" id="KW-1185">Reference proteome</keyword>
<feature type="signal peptide" evidence="2">
    <location>
        <begin position="1"/>
        <end position="21"/>
    </location>
</feature>
<evidence type="ECO:0000256" key="1">
    <source>
        <dbReference type="SAM" id="MobiDB-lite"/>
    </source>
</evidence>
<evidence type="ECO:0000313" key="3">
    <source>
        <dbReference type="EMBL" id="TWD72540.1"/>
    </source>
</evidence>
<dbReference type="EMBL" id="VIVK01000004">
    <property type="protein sequence ID" value="TWD72540.1"/>
    <property type="molecule type" value="Genomic_DNA"/>
</dbReference>
<dbReference type="AlphaFoldDB" id="A0A561B0Z9"/>
<protein>
    <recommendedName>
        <fullName evidence="5">Lipoprotein antigen</fullName>
    </recommendedName>
</protein>
<evidence type="ECO:0000256" key="2">
    <source>
        <dbReference type="SAM" id="SignalP"/>
    </source>
</evidence>
<gene>
    <name evidence="3" type="ORF">FB561_7532</name>
</gene>
<feature type="compositionally biased region" description="Polar residues" evidence="1">
    <location>
        <begin position="26"/>
        <end position="36"/>
    </location>
</feature>
<feature type="compositionally biased region" description="Low complexity" evidence="1">
    <location>
        <begin position="37"/>
        <end position="56"/>
    </location>
</feature>